<reference evidence="1 2" key="1">
    <citation type="journal article" date="2023" name="Plants (Basel)">
        <title>Bridging the Gap: Combining Genomics and Transcriptomics Approaches to Understand Stylosanthes scabra, an Orphan Legume from the Brazilian Caatinga.</title>
        <authorList>
            <person name="Ferreira-Neto J.R.C."/>
            <person name="da Silva M.D."/>
            <person name="Binneck E."/>
            <person name="de Melo N.F."/>
            <person name="da Silva R.H."/>
            <person name="de Melo A.L.T.M."/>
            <person name="Pandolfi V."/>
            <person name="Bustamante F.O."/>
            <person name="Brasileiro-Vidal A.C."/>
            <person name="Benko-Iseppon A.M."/>
        </authorList>
    </citation>
    <scope>NUCLEOTIDE SEQUENCE [LARGE SCALE GENOMIC DNA]</scope>
    <source>
        <tissue evidence="1">Leaves</tissue>
    </source>
</reference>
<dbReference type="Proteomes" id="UP001341840">
    <property type="component" value="Unassembled WGS sequence"/>
</dbReference>
<protein>
    <submittedName>
        <fullName evidence="1">Uncharacterized protein</fullName>
    </submittedName>
</protein>
<dbReference type="EMBL" id="JASCZI010030301">
    <property type="protein sequence ID" value="MED6120931.1"/>
    <property type="molecule type" value="Genomic_DNA"/>
</dbReference>
<organism evidence="1 2">
    <name type="scientific">Stylosanthes scabra</name>
    <dbReference type="NCBI Taxonomy" id="79078"/>
    <lineage>
        <taxon>Eukaryota</taxon>
        <taxon>Viridiplantae</taxon>
        <taxon>Streptophyta</taxon>
        <taxon>Embryophyta</taxon>
        <taxon>Tracheophyta</taxon>
        <taxon>Spermatophyta</taxon>
        <taxon>Magnoliopsida</taxon>
        <taxon>eudicotyledons</taxon>
        <taxon>Gunneridae</taxon>
        <taxon>Pentapetalae</taxon>
        <taxon>rosids</taxon>
        <taxon>fabids</taxon>
        <taxon>Fabales</taxon>
        <taxon>Fabaceae</taxon>
        <taxon>Papilionoideae</taxon>
        <taxon>50 kb inversion clade</taxon>
        <taxon>dalbergioids sensu lato</taxon>
        <taxon>Dalbergieae</taxon>
        <taxon>Pterocarpus clade</taxon>
        <taxon>Stylosanthes</taxon>
    </lineage>
</organism>
<evidence type="ECO:0000313" key="1">
    <source>
        <dbReference type="EMBL" id="MED6120931.1"/>
    </source>
</evidence>
<gene>
    <name evidence="1" type="ORF">PIB30_025412</name>
</gene>
<evidence type="ECO:0000313" key="2">
    <source>
        <dbReference type="Proteomes" id="UP001341840"/>
    </source>
</evidence>
<accession>A0ABU6RAK9</accession>
<keyword evidence="2" id="KW-1185">Reference proteome</keyword>
<proteinExistence type="predicted"/>
<sequence length="150" mass="16802">MNAPPCASNAHSGVSNAHFRIATGAINAWEWVRVLRTRLVQAGVVDTHAPLPIAFRYHDHITEPCGVLDLFDESCLKKALNLFLCFRHLFRAHAPQLLCYGLATVDDGQLMAGKVRVYFWHVCCGPDSRNPYGLPDSHRQVHRIVSSNKE</sequence>
<name>A0ABU6RAK9_9FABA</name>
<comment type="caution">
    <text evidence="1">The sequence shown here is derived from an EMBL/GenBank/DDBJ whole genome shotgun (WGS) entry which is preliminary data.</text>
</comment>